<reference evidence="13 15" key="2">
    <citation type="submission" date="2020-07" db="EMBL/GenBank/DDBJ databases">
        <title>MOT database genomes.</title>
        <authorList>
            <person name="Joseph S."/>
            <person name="Aduse-Opoku J."/>
            <person name="Hashim A."/>
            <person name="Wade W."/>
            <person name="Curtis M."/>
        </authorList>
    </citation>
    <scope>NUCLEOTIDE SEQUENCE [LARGE SCALE GENOMIC DNA]</scope>
    <source>
        <strain evidence="13 15">STR</strain>
    </source>
</reference>
<keyword evidence="6 10" id="KW-0963">Cytoplasm</keyword>
<dbReference type="OrthoDB" id="9779738at2"/>
<dbReference type="InterPro" id="IPR036440">
    <property type="entry name" value="Peptidase_C15-like_sf"/>
</dbReference>
<evidence type="ECO:0000256" key="3">
    <source>
        <dbReference type="ARBA" id="ARBA00004496"/>
    </source>
</evidence>
<evidence type="ECO:0000313" key="12">
    <source>
        <dbReference type="EMBL" id="MVX59229.1"/>
    </source>
</evidence>
<evidence type="ECO:0000256" key="6">
    <source>
        <dbReference type="ARBA" id="ARBA00022490"/>
    </source>
</evidence>
<dbReference type="InterPro" id="IPR033693">
    <property type="entry name" value="PGPEP1_Glu_AS"/>
</dbReference>
<dbReference type="HAMAP" id="MF_00417">
    <property type="entry name" value="Pyrrolid_peptidase"/>
    <property type="match status" value="1"/>
</dbReference>
<evidence type="ECO:0000313" key="15">
    <source>
        <dbReference type="Proteomes" id="UP000589521"/>
    </source>
</evidence>
<evidence type="ECO:0000256" key="9">
    <source>
        <dbReference type="ARBA" id="ARBA00022807"/>
    </source>
</evidence>
<dbReference type="PRINTS" id="PR00706">
    <property type="entry name" value="PYROGLUPTASE"/>
</dbReference>
<keyword evidence="8 10" id="KW-0378">Hydrolase</keyword>
<evidence type="ECO:0000256" key="1">
    <source>
        <dbReference type="ARBA" id="ARBA00001770"/>
    </source>
</evidence>
<feature type="active site" evidence="10 11">
    <location>
        <position position="78"/>
    </location>
</feature>
<dbReference type="PROSITE" id="PS01333">
    <property type="entry name" value="PYRASE_GLU"/>
    <property type="match status" value="1"/>
</dbReference>
<evidence type="ECO:0000256" key="11">
    <source>
        <dbReference type="PROSITE-ProRule" id="PRU10076"/>
    </source>
</evidence>
<dbReference type="EMBL" id="WSRS01000051">
    <property type="protein sequence ID" value="MVX59229.1"/>
    <property type="molecule type" value="Genomic_DNA"/>
</dbReference>
<evidence type="ECO:0000256" key="10">
    <source>
        <dbReference type="HAMAP-Rule" id="MF_00417"/>
    </source>
</evidence>
<dbReference type="EMBL" id="JACBXX010000067">
    <property type="protein sequence ID" value="NYS96016.1"/>
    <property type="molecule type" value="Genomic_DNA"/>
</dbReference>
<evidence type="ECO:0000313" key="14">
    <source>
        <dbReference type="Proteomes" id="UP000461595"/>
    </source>
</evidence>
<protein>
    <recommendedName>
        <fullName evidence="10">Pyrrolidone-carboxylate peptidase</fullName>
        <ecNumber evidence="10">3.4.19.3</ecNumber>
    </recommendedName>
    <alternativeName>
        <fullName evidence="10">5-oxoprolyl-peptidase</fullName>
    </alternativeName>
    <alternativeName>
        <fullName evidence="10">Pyroglutamyl-peptidase I</fullName>
        <shortName evidence="10">PGP-I</shortName>
        <shortName evidence="10">Pyrase</shortName>
    </alternativeName>
</protein>
<dbReference type="AlphaFoldDB" id="A0A7Z0S461"/>
<dbReference type="EC" id="3.4.19.3" evidence="10"/>
<proteinExistence type="inferred from homology"/>
<accession>A0A7Z0S461</accession>
<dbReference type="CDD" id="cd00501">
    <property type="entry name" value="Peptidase_C15"/>
    <property type="match status" value="1"/>
</dbReference>
<dbReference type="Proteomes" id="UP000461595">
    <property type="component" value="Unassembled WGS sequence"/>
</dbReference>
<feature type="active site" evidence="10">
    <location>
        <position position="165"/>
    </location>
</feature>
<dbReference type="Pfam" id="PF01470">
    <property type="entry name" value="Peptidase_C15"/>
    <property type="match status" value="1"/>
</dbReference>
<dbReference type="GO" id="GO:0005829">
    <property type="term" value="C:cytosol"/>
    <property type="evidence" value="ECO:0007669"/>
    <property type="project" value="InterPro"/>
</dbReference>
<comment type="subcellular location">
    <subcellularLocation>
        <location evidence="3 10">Cytoplasm</location>
    </subcellularLocation>
</comment>
<comment type="subunit">
    <text evidence="5 10">Homotetramer.</text>
</comment>
<evidence type="ECO:0000313" key="13">
    <source>
        <dbReference type="EMBL" id="NYS96016.1"/>
    </source>
</evidence>
<evidence type="ECO:0000256" key="8">
    <source>
        <dbReference type="ARBA" id="ARBA00022801"/>
    </source>
</evidence>
<dbReference type="PANTHER" id="PTHR23402:SF1">
    <property type="entry name" value="PYROGLUTAMYL-PEPTIDASE I"/>
    <property type="match status" value="1"/>
</dbReference>
<keyword evidence="7 10" id="KW-0645">Protease</keyword>
<dbReference type="FunFam" id="3.40.630.20:FF:000001">
    <property type="entry name" value="Pyrrolidone-carboxylate peptidase"/>
    <property type="match status" value="1"/>
</dbReference>
<dbReference type="PANTHER" id="PTHR23402">
    <property type="entry name" value="PROTEASE FAMILY C15 PYROGLUTAMYL-PEPTIDASE I-RELATED"/>
    <property type="match status" value="1"/>
</dbReference>
<dbReference type="NCBIfam" id="NF009676">
    <property type="entry name" value="PRK13197.1"/>
    <property type="match status" value="1"/>
</dbReference>
<evidence type="ECO:0000256" key="7">
    <source>
        <dbReference type="ARBA" id="ARBA00022670"/>
    </source>
</evidence>
<dbReference type="GO" id="GO:0006508">
    <property type="term" value="P:proteolysis"/>
    <property type="evidence" value="ECO:0007669"/>
    <property type="project" value="UniProtKB-KW"/>
</dbReference>
<dbReference type="Proteomes" id="UP000589521">
    <property type="component" value="Unassembled WGS sequence"/>
</dbReference>
<dbReference type="SUPFAM" id="SSF53182">
    <property type="entry name" value="Pyrrolidone carboxyl peptidase (pyroglutamate aminopeptidase)"/>
    <property type="match status" value="1"/>
</dbReference>
<comment type="caution">
    <text evidence="13">The sequence shown here is derived from an EMBL/GenBank/DDBJ whole genome shotgun (WGS) entry which is preliminary data.</text>
</comment>
<comment type="catalytic activity">
    <reaction evidence="1 10 11">
        <text>Release of an N-terminal pyroglutamyl group from a polypeptide, the second amino acid generally not being Pro.</text>
        <dbReference type="EC" id="3.4.19.3"/>
    </reaction>
</comment>
<dbReference type="PIRSF" id="PIRSF015592">
    <property type="entry name" value="Prld-crbxl_pptds"/>
    <property type="match status" value="1"/>
</dbReference>
<evidence type="ECO:0000256" key="4">
    <source>
        <dbReference type="ARBA" id="ARBA00006641"/>
    </source>
</evidence>
<dbReference type="Gene3D" id="3.40.630.20">
    <property type="entry name" value="Peptidase C15, pyroglutamyl peptidase I-like"/>
    <property type="match status" value="1"/>
</dbReference>
<dbReference type="InterPro" id="IPR029762">
    <property type="entry name" value="PGP-I_bact-type"/>
</dbReference>
<dbReference type="GO" id="GO:0016920">
    <property type="term" value="F:pyroglutamyl-peptidase activity"/>
    <property type="evidence" value="ECO:0007669"/>
    <property type="project" value="UniProtKB-UniRule"/>
</dbReference>
<name>A0A7Z0S461_9STRE</name>
<evidence type="ECO:0000256" key="2">
    <source>
        <dbReference type="ARBA" id="ARBA00002280"/>
    </source>
</evidence>
<gene>
    <name evidence="10 13" type="primary">pcp</name>
    <name evidence="12" type="ORF">E5983_06205</name>
    <name evidence="13" type="ORF">HZY94_02175</name>
</gene>
<evidence type="ECO:0000256" key="5">
    <source>
        <dbReference type="ARBA" id="ARBA00011881"/>
    </source>
</evidence>
<keyword evidence="9 10" id="KW-0788">Thiol protease</keyword>
<dbReference type="NCBIfam" id="TIGR00504">
    <property type="entry name" value="pyro_pdase"/>
    <property type="match status" value="1"/>
</dbReference>
<dbReference type="InterPro" id="IPR000816">
    <property type="entry name" value="Peptidase_C15"/>
</dbReference>
<comment type="similarity">
    <text evidence="4 10">Belongs to the peptidase C15 family.</text>
</comment>
<organism evidence="13 15">
    <name type="scientific">Streptococcus danieliae</name>
    <dbReference type="NCBI Taxonomy" id="747656"/>
    <lineage>
        <taxon>Bacteria</taxon>
        <taxon>Bacillati</taxon>
        <taxon>Bacillota</taxon>
        <taxon>Bacilli</taxon>
        <taxon>Lactobacillales</taxon>
        <taxon>Streptococcaceae</taxon>
        <taxon>Streptococcus</taxon>
    </lineage>
</organism>
<sequence length="214" mass="23240">MKILVTAFEPFNGEAMNPALEVVKRLPDQILGHELVWRVLPTAFGGARAELESVLGELEPDLVLCLGQAGGRKGLTLERVAINVMDAPIPDNAGEQPIDDPVRAEGPAAYFSTLPLKALLAGMQERGQEIRLSNTAGTFVCNQVLYEVLHWASQHRPALRAGFLHLPYLPEQVENKPGVASLSLEQMLEGVLVLLELLVEHEGQDMKVAAGTTH</sequence>
<dbReference type="RefSeq" id="WP_160333013.1">
    <property type="nucleotide sequence ID" value="NZ_JACBXX010000067.1"/>
</dbReference>
<dbReference type="InterPro" id="IPR016125">
    <property type="entry name" value="Peptidase_C15-like"/>
</dbReference>
<feature type="active site" evidence="10">
    <location>
        <position position="141"/>
    </location>
</feature>
<comment type="function">
    <text evidence="2 10">Removes 5-oxoproline from various penultimate amino acid residues except L-proline.</text>
</comment>
<reference evidence="12 14" key="1">
    <citation type="submission" date="2019-12" db="EMBL/GenBank/DDBJ databases">
        <title>Microbes associate with the intestines of laboratory mice.</title>
        <authorList>
            <person name="Navarre W."/>
            <person name="Wong E."/>
        </authorList>
    </citation>
    <scope>NUCLEOTIDE SEQUENCE [LARGE SCALE GENOMIC DNA]</scope>
    <source>
        <strain evidence="12 14">NM51_B2-22</strain>
    </source>
</reference>